<dbReference type="Pfam" id="PF08530">
    <property type="entry name" value="PepX_C"/>
    <property type="match status" value="1"/>
</dbReference>
<dbReference type="Proteomes" id="UP000204391">
    <property type="component" value="Chromosome"/>
</dbReference>
<dbReference type="SMART" id="SM00939">
    <property type="entry name" value="PepX_C"/>
    <property type="match status" value="1"/>
</dbReference>
<dbReference type="InterPro" id="IPR013736">
    <property type="entry name" value="Xaa-Pro_dipept_C"/>
</dbReference>
<proteinExistence type="predicted"/>
<dbReference type="EMBL" id="CP022437">
    <property type="protein sequence ID" value="ASN07266.1"/>
    <property type="molecule type" value="Genomic_DNA"/>
</dbReference>
<dbReference type="RefSeq" id="WP_089534259.1">
    <property type="nucleotide sequence ID" value="NZ_CP022437.1"/>
</dbReference>
<dbReference type="InterPro" id="IPR029058">
    <property type="entry name" value="AB_hydrolase_fold"/>
</dbReference>
<keyword evidence="1" id="KW-0378">Hydrolase</keyword>
<keyword evidence="4" id="KW-1185">Reference proteome</keyword>
<accession>A0A221MI07</accession>
<dbReference type="Gene3D" id="3.40.50.1820">
    <property type="entry name" value="alpha/beta hydrolase"/>
    <property type="match status" value="1"/>
</dbReference>
<feature type="domain" description="Xaa-Pro dipeptidyl-peptidase C-terminal" evidence="2">
    <location>
        <begin position="321"/>
        <end position="572"/>
    </location>
</feature>
<evidence type="ECO:0000259" key="2">
    <source>
        <dbReference type="SMART" id="SM00939"/>
    </source>
</evidence>
<dbReference type="Pfam" id="PF02129">
    <property type="entry name" value="Peptidase_S15"/>
    <property type="match status" value="1"/>
</dbReference>
<evidence type="ECO:0000313" key="4">
    <source>
        <dbReference type="Proteomes" id="UP000204391"/>
    </source>
</evidence>
<dbReference type="KEGG" id="vne:CFK40_02230"/>
<sequence>MLVEKNIACTMRDGTVLYADIYRPHEDGEFPVLLTRLPYNKDLPFYSHRYLDTNRLVESGYVVIIQDVRGRFHSEGEFEPFLNEAEDGYDTVEWAARLSYSSGKVGMFGLSYYGFTQLLAATERPPSLQAIFPAQTLSDLRDGNFYYHGAYGLGGSETWVLESIAPDLIKRKYKDPDSYEQAMKKLAKSIDHIEEWYRHAPIKDWPPIKELGVASYFFEQLERGLEDENWQRSSITNKYDQINVPAFHLGGWYDSLLGSTIDNYMGMKANADGSGAREHQKFIIGPWAHGNFGSVIGERKFGSHAAEDWIDHKEDLTNLHLRWFDYWLKGKDTHIGEEAPVKIFIMGINQWRDEQDWPLARTNYVPYYLHSEGGANTGGGDGKLSMVKPDKEPTDHFVYDPENPVPTCGGGTLHDSVNVTGPRDQRKIEEREDVLVYTSEPLKQPVEVTGPVKVKLWAATDAKDTDFTAKLIDVLPNGTAYNLTDGIVRARYRNGYKPEADLNGEVVQYEIDLWATSNVFLAGHQIRIEISSSNFPRFDANLNTGKTMLNSAESKTANQTIYHSEKYPSHVILPVV</sequence>
<dbReference type="InterPro" id="IPR008979">
    <property type="entry name" value="Galactose-bd-like_sf"/>
</dbReference>
<evidence type="ECO:0000313" key="3">
    <source>
        <dbReference type="EMBL" id="ASN07266.1"/>
    </source>
</evidence>
<dbReference type="InterPro" id="IPR005674">
    <property type="entry name" value="CocE/Ser_esterase"/>
</dbReference>
<dbReference type="InterPro" id="IPR050585">
    <property type="entry name" value="Xaa-Pro_dipeptidyl-ppase/CocE"/>
</dbReference>
<gene>
    <name evidence="3" type="ORF">CFK40_02230</name>
</gene>
<dbReference type="SUPFAM" id="SSF53474">
    <property type="entry name" value="alpha/beta-Hydrolases"/>
    <property type="match status" value="1"/>
</dbReference>
<dbReference type="GO" id="GO:0008239">
    <property type="term" value="F:dipeptidyl-peptidase activity"/>
    <property type="evidence" value="ECO:0007669"/>
    <property type="project" value="InterPro"/>
</dbReference>
<organism evidence="3 4">
    <name type="scientific">Virgibacillus necropolis</name>
    <dbReference type="NCBI Taxonomy" id="163877"/>
    <lineage>
        <taxon>Bacteria</taxon>
        <taxon>Bacillati</taxon>
        <taxon>Bacillota</taxon>
        <taxon>Bacilli</taxon>
        <taxon>Bacillales</taxon>
        <taxon>Bacillaceae</taxon>
        <taxon>Virgibacillus</taxon>
    </lineage>
</organism>
<protein>
    <recommendedName>
        <fullName evidence="2">Xaa-Pro dipeptidyl-peptidase C-terminal domain-containing protein</fullName>
    </recommendedName>
</protein>
<dbReference type="SUPFAM" id="SSF49785">
    <property type="entry name" value="Galactose-binding domain-like"/>
    <property type="match status" value="1"/>
</dbReference>
<dbReference type="AlphaFoldDB" id="A0A221MI07"/>
<evidence type="ECO:0000256" key="1">
    <source>
        <dbReference type="ARBA" id="ARBA00022801"/>
    </source>
</evidence>
<dbReference type="Gene3D" id="1.10.3020.10">
    <property type="entry name" value="alpha-amino acid ester hydrolase ( Helical cap domain)"/>
    <property type="match status" value="1"/>
</dbReference>
<name>A0A221MI07_9BACI</name>
<dbReference type="PANTHER" id="PTHR43056:SF10">
    <property type="entry name" value="COCE_NOND FAMILY, PUTATIVE (AFU_ORTHOLOGUE AFUA_7G00600)-RELATED"/>
    <property type="match status" value="1"/>
</dbReference>
<dbReference type="Gene3D" id="2.60.120.260">
    <property type="entry name" value="Galactose-binding domain-like"/>
    <property type="match status" value="1"/>
</dbReference>
<dbReference type="InterPro" id="IPR000383">
    <property type="entry name" value="Xaa-Pro-like_dom"/>
</dbReference>
<dbReference type="NCBIfam" id="TIGR00976">
    <property type="entry name" value="CocE_NonD"/>
    <property type="match status" value="1"/>
</dbReference>
<dbReference type="PANTHER" id="PTHR43056">
    <property type="entry name" value="PEPTIDASE S9 PROLYL OLIGOPEPTIDASE"/>
    <property type="match status" value="1"/>
</dbReference>
<dbReference type="OrthoDB" id="319764at2"/>
<reference evidence="3 4" key="1">
    <citation type="journal article" date="2003" name="Int. J. Syst. Evol. Microbiol.">
        <title>Virgibacillus carmonensis sp. nov., Virgibacillus necropolis sp. nov. and Virgibacillus picturae sp. nov., three novel species isolated from deteriorated mural paintings, transfer of the species of the genus salibacillus to Virgibacillus, as Virgibacillus marismortui comb. nov. and Virgibacillus salexigens comb. nov., and emended description of the genus Virgibacillus.</title>
        <authorList>
            <person name="Heyrman J."/>
            <person name="Logan N.A."/>
            <person name="Busse H.J."/>
            <person name="Balcaen A."/>
            <person name="Lebbe L."/>
            <person name="Rodriguez-Diaz M."/>
            <person name="Swings J."/>
            <person name="De Vos P."/>
        </authorList>
    </citation>
    <scope>NUCLEOTIDE SEQUENCE [LARGE SCALE GENOMIC DNA]</scope>
    <source>
        <strain evidence="3 4">LMG 19488</strain>
    </source>
</reference>